<dbReference type="SUPFAM" id="SSF55174">
    <property type="entry name" value="Alpha-L RNA-binding motif"/>
    <property type="match status" value="1"/>
</dbReference>
<keyword evidence="4" id="KW-1185">Reference proteome</keyword>
<dbReference type="EMBL" id="AWQQ01000042">
    <property type="protein sequence ID" value="PHJ38833.1"/>
    <property type="molecule type" value="Genomic_DNA"/>
</dbReference>
<dbReference type="PANTHER" id="PTHR13633:SF3">
    <property type="entry name" value="MITOCHONDRIAL TRANSCRIPTION RESCUE FACTOR 1"/>
    <property type="match status" value="1"/>
</dbReference>
<dbReference type="PROSITE" id="PS50889">
    <property type="entry name" value="S4"/>
    <property type="match status" value="1"/>
</dbReference>
<dbReference type="InterPro" id="IPR012677">
    <property type="entry name" value="Nucleotide-bd_a/b_plait_sf"/>
</dbReference>
<dbReference type="InterPro" id="IPR002942">
    <property type="entry name" value="S4_RNA-bd"/>
</dbReference>
<dbReference type="InterPro" id="IPR036986">
    <property type="entry name" value="S4_RNA-bd_sf"/>
</dbReference>
<dbReference type="Proteomes" id="UP000222564">
    <property type="component" value="Unassembled WGS sequence"/>
</dbReference>
<evidence type="ECO:0000313" key="3">
    <source>
        <dbReference type="EMBL" id="PHJ38833.1"/>
    </source>
</evidence>
<dbReference type="SMART" id="SM00363">
    <property type="entry name" value="S4"/>
    <property type="match status" value="1"/>
</dbReference>
<dbReference type="RefSeq" id="WP_099082696.1">
    <property type="nucleotide sequence ID" value="NZ_AWQQ01000042.1"/>
</dbReference>
<dbReference type="Gene3D" id="3.30.70.330">
    <property type="match status" value="1"/>
</dbReference>
<accession>A0A2C6MH79</accession>
<evidence type="ECO:0000256" key="1">
    <source>
        <dbReference type="PROSITE-ProRule" id="PRU00182"/>
    </source>
</evidence>
<protein>
    <submittedName>
        <fullName evidence="3">RNA-binding protein S4</fullName>
    </submittedName>
</protein>
<name>A0A2C6MH79_9FIRM</name>
<evidence type="ECO:0000259" key="2">
    <source>
        <dbReference type="SMART" id="SM00363"/>
    </source>
</evidence>
<sequence>MRLDRHALIGHLRDQEEKAVLAKILDNVENVLKNHRPLLTNFYDPYHTGLIISMLERIPELDFATSGGYTMAERVRTAIFPDYLEEDAVDYEMVLLAVEGNFKMVKVTHRDFLGSLLGLGIKREMVGDLIVTDTGCQVVAVKEVAPYLMANLTKVHRVRVDVREIRPEELVLPEVKVKEISTTVASLRLDAVAAAGFGTSRSRIAREILAEKLNLNWHTCSNLSAPVQPGDILSLRGRGRVEVAEVKGSTKSGRIGIVVRRFL</sequence>
<dbReference type="Pfam" id="PF17774">
    <property type="entry name" value="YlmH_RBD"/>
    <property type="match status" value="1"/>
</dbReference>
<dbReference type="InterPro" id="IPR040591">
    <property type="entry name" value="RqcP2_RBD"/>
</dbReference>
<dbReference type="AlphaFoldDB" id="A0A2C6MH79"/>
<keyword evidence="1" id="KW-0694">RNA-binding</keyword>
<gene>
    <name evidence="3" type="ORF">P378_07620</name>
</gene>
<dbReference type="Gene3D" id="3.10.290.10">
    <property type="entry name" value="RNA-binding S4 domain"/>
    <property type="match status" value="1"/>
</dbReference>
<proteinExistence type="predicted"/>
<feature type="domain" description="RNA-binding S4" evidence="2">
    <location>
        <begin position="187"/>
        <end position="249"/>
    </location>
</feature>
<dbReference type="PANTHER" id="PTHR13633">
    <property type="entry name" value="MITOCHONDRIAL TRANSCRIPTION RESCUE FACTOR 1"/>
    <property type="match status" value="1"/>
</dbReference>
<dbReference type="GO" id="GO:0003723">
    <property type="term" value="F:RNA binding"/>
    <property type="evidence" value="ECO:0007669"/>
    <property type="project" value="UniProtKB-KW"/>
</dbReference>
<evidence type="ECO:0000313" key="4">
    <source>
        <dbReference type="Proteomes" id="UP000222564"/>
    </source>
</evidence>
<organism evidence="3 4">
    <name type="scientific">Desulforamulus profundi</name>
    <dbReference type="NCBI Taxonomy" id="1383067"/>
    <lineage>
        <taxon>Bacteria</taxon>
        <taxon>Bacillati</taxon>
        <taxon>Bacillota</taxon>
        <taxon>Clostridia</taxon>
        <taxon>Eubacteriales</taxon>
        <taxon>Peptococcaceae</taxon>
        <taxon>Desulforamulus</taxon>
    </lineage>
</organism>
<dbReference type="Gene3D" id="3.30.1370.160">
    <property type="match status" value="1"/>
</dbReference>
<reference evidence="3 4" key="1">
    <citation type="submission" date="2013-09" db="EMBL/GenBank/DDBJ databases">
        <title>Biodegradation of hydrocarbons in the deep terrestrial subsurface : characterization of a microbial consortium composed of two Desulfotomaculum species originating from a deep geological formation.</title>
        <authorList>
            <person name="Aullo T."/>
            <person name="Berlendis S."/>
            <person name="Lascourreges J.-F."/>
            <person name="Dessort D."/>
            <person name="Saint-Laurent S."/>
            <person name="Schraauwers B."/>
            <person name="Mas J."/>
            <person name="Magot M."/>
            <person name="Ranchou-Peyruse A."/>
        </authorList>
    </citation>
    <scope>NUCLEOTIDE SEQUENCE [LARGE SCALE GENOMIC DNA]</scope>
    <source>
        <strain evidence="3 4">Bs107</strain>
    </source>
</reference>
<comment type="caution">
    <text evidence="3">The sequence shown here is derived from an EMBL/GenBank/DDBJ whole genome shotgun (WGS) entry which is preliminary data.</text>
</comment>
<dbReference type="CDD" id="cd00165">
    <property type="entry name" value="S4"/>
    <property type="match status" value="1"/>
</dbReference>
<dbReference type="OrthoDB" id="9812787at2"/>